<feature type="compositionally biased region" description="Basic and acidic residues" evidence="1">
    <location>
        <begin position="1"/>
        <end position="11"/>
    </location>
</feature>
<organism evidence="2 3">
    <name type="scientific">Trifolium medium</name>
    <dbReference type="NCBI Taxonomy" id="97028"/>
    <lineage>
        <taxon>Eukaryota</taxon>
        <taxon>Viridiplantae</taxon>
        <taxon>Streptophyta</taxon>
        <taxon>Embryophyta</taxon>
        <taxon>Tracheophyta</taxon>
        <taxon>Spermatophyta</taxon>
        <taxon>Magnoliopsida</taxon>
        <taxon>eudicotyledons</taxon>
        <taxon>Gunneridae</taxon>
        <taxon>Pentapetalae</taxon>
        <taxon>rosids</taxon>
        <taxon>fabids</taxon>
        <taxon>Fabales</taxon>
        <taxon>Fabaceae</taxon>
        <taxon>Papilionoideae</taxon>
        <taxon>50 kb inversion clade</taxon>
        <taxon>NPAAA clade</taxon>
        <taxon>Hologalegina</taxon>
        <taxon>IRL clade</taxon>
        <taxon>Trifolieae</taxon>
        <taxon>Trifolium</taxon>
    </lineage>
</organism>
<name>A0A392SSC3_9FABA</name>
<dbReference type="Proteomes" id="UP000265520">
    <property type="component" value="Unassembled WGS sequence"/>
</dbReference>
<reference evidence="2 3" key="1">
    <citation type="journal article" date="2018" name="Front. Plant Sci.">
        <title>Red Clover (Trifolium pratense) and Zigzag Clover (T. medium) - A Picture of Genomic Similarities and Differences.</title>
        <authorList>
            <person name="Dluhosova J."/>
            <person name="Istvanek J."/>
            <person name="Nedelnik J."/>
            <person name="Repkova J."/>
        </authorList>
    </citation>
    <scope>NUCLEOTIDE SEQUENCE [LARGE SCALE GENOMIC DNA]</scope>
    <source>
        <strain evidence="3">cv. 10/8</strain>
        <tissue evidence="2">Leaf</tissue>
    </source>
</reference>
<sequence>GREPATERDGTSESPSLQRENTKETLRNLKVPRCSDRQTARWEARWATIPCS</sequence>
<evidence type="ECO:0000256" key="1">
    <source>
        <dbReference type="SAM" id="MobiDB-lite"/>
    </source>
</evidence>
<feature type="region of interest" description="Disordered" evidence="1">
    <location>
        <begin position="1"/>
        <end position="29"/>
    </location>
</feature>
<protein>
    <submittedName>
        <fullName evidence="2">Uncharacterized protein</fullName>
    </submittedName>
</protein>
<accession>A0A392SSC3</accession>
<evidence type="ECO:0000313" key="3">
    <source>
        <dbReference type="Proteomes" id="UP000265520"/>
    </source>
</evidence>
<dbReference type="EMBL" id="LXQA010436905">
    <property type="protein sequence ID" value="MCI51761.1"/>
    <property type="molecule type" value="Genomic_DNA"/>
</dbReference>
<feature type="compositionally biased region" description="Basic and acidic residues" evidence="1">
    <location>
        <begin position="20"/>
        <end position="29"/>
    </location>
</feature>
<feature type="non-terminal residue" evidence="2">
    <location>
        <position position="1"/>
    </location>
</feature>
<comment type="caution">
    <text evidence="2">The sequence shown here is derived from an EMBL/GenBank/DDBJ whole genome shotgun (WGS) entry which is preliminary data.</text>
</comment>
<keyword evidence="3" id="KW-1185">Reference proteome</keyword>
<evidence type="ECO:0000313" key="2">
    <source>
        <dbReference type="EMBL" id="MCI51761.1"/>
    </source>
</evidence>
<proteinExistence type="predicted"/>
<dbReference type="AlphaFoldDB" id="A0A392SSC3"/>